<dbReference type="Proteomes" id="UP000000788">
    <property type="component" value="Chromosome"/>
</dbReference>
<dbReference type="EMBL" id="CP000878">
    <property type="protein sequence ID" value="ABX08442.1"/>
    <property type="molecule type" value="Genomic_DNA"/>
</dbReference>
<proteinExistence type="predicted"/>
<dbReference type="RefSeq" id="WP_012195065.1">
    <property type="nucleotide sequence ID" value="NC_009976.1"/>
</dbReference>
<feature type="region of interest" description="Disordered" evidence="1">
    <location>
        <begin position="1"/>
        <end position="32"/>
    </location>
</feature>
<gene>
    <name evidence="3" type="ordered locus">P9211_05111</name>
</gene>
<evidence type="ECO:0000313" key="4">
    <source>
        <dbReference type="Proteomes" id="UP000000788"/>
    </source>
</evidence>
<dbReference type="OrthoDB" id="541634at2"/>
<keyword evidence="2" id="KW-0472">Membrane</keyword>
<dbReference type="STRING" id="93059.P9211_05111"/>
<evidence type="ECO:0000256" key="1">
    <source>
        <dbReference type="SAM" id="MobiDB-lite"/>
    </source>
</evidence>
<keyword evidence="2" id="KW-0812">Transmembrane</keyword>
<evidence type="ECO:0000256" key="2">
    <source>
        <dbReference type="SAM" id="Phobius"/>
    </source>
</evidence>
<accession>A9BED2</accession>
<keyword evidence="2" id="KW-1133">Transmembrane helix</keyword>
<evidence type="ECO:0000313" key="3">
    <source>
        <dbReference type="EMBL" id="ABX08442.1"/>
    </source>
</evidence>
<name>A9BED2_PROM4</name>
<protein>
    <submittedName>
        <fullName evidence="3">Uncharacterized protein</fullName>
    </submittedName>
</protein>
<keyword evidence="4" id="KW-1185">Reference proteome</keyword>
<dbReference type="KEGG" id="pmj:P9211_05111"/>
<organism evidence="3 4">
    <name type="scientific">Prochlorococcus marinus (strain MIT 9211)</name>
    <dbReference type="NCBI Taxonomy" id="93059"/>
    <lineage>
        <taxon>Bacteria</taxon>
        <taxon>Bacillati</taxon>
        <taxon>Cyanobacteriota</taxon>
        <taxon>Cyanophyceae</taxon>
        <taxon>Synechococcales</taxon>
        <taxon>Prochlorococcaceae</taxon>
        <taxon>Prochlorococcus</taxon>
    </lineage>
</organism>
<feature type="transmembrane region" description="Helical" evidence="2">
    <location>
        <begin position="42"/>
        <end position="62"/>
    </location>
</feature>
<sequence length="97" mass="10308">MDSESTSVRHSYQTESSPLANAGDLTEVDDDDPYSWNGTSNALFGLAIAIVSIGVPLSVVVIDQPSANDETIPTALEPYGSKPYPSFSIKRFSKPGS</sequence>
<dbReference type="HOGENOM" id="CLU_2344373_0_0_3"/>
<dbReference type="AlphaFoldDB" id="A9BED2"/>
<feature type="compositionally biased region" description="Polar residues" evidence="1">
    <location>
        <begin position="1"/>
        <end position="19"/>
    </location>
</feature>
<reference evidence="3 4" key="1">
    <citation type="journal article" date="2007" name="PLoS Genet.">
        <title>Patterns and implications of gene gain and loss in the evolution of Prochlorococcus.</title>
        <authorList>
            <person name="Kettler G.C."/>
            <person name="Martiny A.C."/>
            <person name="Huang K."/>
            <person name="Zucker J."/>
            <person name="Coleman M.L."/>
            <person name="Rodrigue S."/>
            <person name="Chen F."/>
            <person name="Lapidus A."/>
            <person name="Ferriera S."/>
            <person name="Johnson J."/>
            <person name="Steglich C."/>
            <person name="Church G.M."/>
            <person name="Richardson P."/>
            <person name="Chisholm S.W."/>
        </authorList>
    </citation>
    <scope>NUCLEOTIDE SEQUENCE [LARGE SCALE GENOMIC DNA]</scope>
    <source>
        <strain evidence="4">MIT 9211</strain>
    </source>
</reference>